<keyword evidence="3" id="KW-1185">Reference proteome</keyword>
<dbReference type="InterPro" id="IPR029062">
    <property type="entry name" value="Class_I_gatase-like"/>
</dbReference>
<sequence length="249" mass="27591">MASKELRIGVLLTDPVQLLDFAPIDLFSMATPEYLEICKIPPPIVSLAKPCKIHFIGKKSSAASSENTNAVQEVTATSGVRLTHTTADEEVSPGNLDVLFLPGPDPNNKPDDEVKEFLQAHNKHKTTILVVCTAAFVAGYSGIYDSRHVTGPRFLIPDLRKLFPKTEWDESVRWKQDEHIWTAGGITNGNDLVAAYLRATYPSSVAETVCTMAEIGDRPMKFDVGLKRSMLYIVWQVLKALPSYLFRSK</sequence>
<dbReference type="Pfam" id="PF01965">
    <property type="entry name" value="DJ-1_PfpI"/>
    <property type="match status" value="1"/>
</dbReference>
<dbReference type="Proteomes" id="UP000509510">
    <property type="component" value="Chromosome V"/>
</dbReference>
<dbReference type="EMBL" id="CP055902">
    <property type="protein sequence ID" value="QKX61586.1"/>
    <property type="molecule type" value="Genomic_DNA"/>
</dbReference>
<dbReference type="PANTHER" id="PTHR43130:SF7">
    <property type="entry name" value="DJ-1_PFPI DOMAIN-CONTAINING PROTEIN"/>
    <property type="match status" value="1"/>
</dbReference>
<dbReference type="SUPFAM" id="SSF52317">
    <property type="entry name" value="Class I glutamine amidotransferase-like"/>
    <property type="match status" value="1"/>
</dbReference>
<dbReference type="Gene3D" id="3.40.50.880">
    <property type="match status" value="1"/>
</dbReference>
<dbReference type="KEGG" id="trg:TRUGW13939_08738"/>
<dbReference type="OrthoDB" id="543156at2759"/>
<evidence type="ECO:0000259" key="1">
    <source>
        <dbReference type="Pfam" id="PF01965"/>
    </source>
</evidence>
<dbReference type="PANTHER" id="PTHR43130">
    <property type="entry name" value="ARAC-FAMILY TRANSCRIPTIONAL REGULATOR"/>
    <property type="match status" value="1"/>
</dbReference>
<proteinExistence type="predicted"/>
<protein>
    <recommendedName>
        <fullName evidence="1">DJ-1/PfpI domain-containing protein</fullName>
    </recommendedName>
</protein>
<dbReference type="AlphaFoldDB" id="A0A7H8R5X0"/>
<dbReference type="GeneID" id="55996226"/>
<dbReference type="InterPro" id="IPR052158">
    <property type="entry name" value="INH-QAR"/>
</dbReference>
<reference evidence="3" key="1">
    <citation type="submission" date="2020-06" db="EMBL/GenBank/DDBJ databases">
        <title>A chromosome-scale genome assembly of Talaromyces rugulosus W13939.</title>
        <authorList>
            <person name="Wang B."/>
            <person name="Guo L."/>
            <person name="Ye K."/>
            <person name="Wang L."/>
        </authorList>
    </citation>
    <scope>NUCLEOTIDE SEQUENCE [LARGE SCALE GENOMIC DNA]</scope>
    <source>
        <strain evidence="3">W13939</strain>
    </source>
</reference>
<evidence type="ECO:0000313" key="2">
    <source>
        <dbReference type="EMBL" id="QKX61586.1"/>
    </source>
</evidence>
<name>A0A7H8R5X0_TALRU</name>
<dbReference type="RefSeq" id="XP_035347760.1">
    <property type="nucleotide sequence ID" value="XM_035491867.1"/>
</dbReference>
<dbReference type="InterPro" id="IPR002818">
    <property type="entry name" value="DJ-1/PfpI"/>
</dbReference>
<accession>A0A7H8R5X0</accession>
<organism evidence="2 3">
    <name type="scientific">Talaromyces rugulosus</name>
    <name type="common">Penicillium rugulosum</name>
    <dbReference type="NCBI Taxonomy" id="121627"/>
    <lineage>
        <taxon>Eukaryota</taxon>
        <taxon>Fungi</taxon>
        <taxon>Dikarya</taxon>
        <taxon>Ascomycota</taxon>
        <taxon>Pezizomycotina</taxon>
        <taxon>Eurotiomycetes</taxon>
        <taxon>Eurotiomycetidae</taxon>
        <taxon>Eurotiales</taxon>
        <taxon>Trichocomaceae</taxon>
        <taxon>Talaromyces</taxon>
        <taxon>Talaromyces sect. Islandici</taxon>
    </lineage>
</organism>
<evidence type="ECO:0000313" key="3">
    <source>
        <dbReference type="Proteomes" id="UP000509510"/>
    </source>
</evidence>
<gene>
    <name evidence="2" type="ORF">TRUGW13939_08738</name>
</gene>
<feature type="domain" description="DJ-1/PfpI" evidence="1">
    <location>
        <begin position="66"/>
        <end position="197"/>
    </location>
</feature>